<feature type="transmembrane region" description="Helical" evidence="1">
    <location>
        <begin position="14"/>
        <end position="31"/>
    </location>
</feature>
<protein>
    <submittedName>
        <fullName evidence="2">Uncharacterized protein</fullName>
    </submittedName>
</protein>
<name>A0A195BT16_9HYME</name>
<evidence type="ECO:0000313" key="3">
    <source>
        <dbReference type="Proteomes" id="UP000078540"/>
    </source>
</evidence>
<keyword evidence="1" id="KW-0812">Transmembrane</keyword>
<keyword evidence="1" id="KW-1133">Transmembrane helix</keyword>
<dbReference type="AlphaFoldDB" id="A0A195BT16"/>
<evidence type="ECO:0000313" key="2">
    <source>
        <dbReference type="EMBL" id="KYM89495.1"/>
    </source>
</evidence>
<dbReference type="EMBL" id="KQ976418">
    <property type="protein sequence ID" value="KYM89495.1"/>
    <property type="molecule type" value="Genomic_DNA"/>
</dbReference>
<keyword evidence="3" id="KW-1185">Reference proteome</keyword>
<organism evidence="2 3">
    <name type="scientific">Atta colombica</name>
    <dbReference type="NCBI Taxonomy" id="520822"/>
    <lineage>
        <taxon>Eukaryota</taxon>
        <taxon>Metazoa</taxon>
        <taxon>Ecdysozoa</taxon>
        <taxon>Arthropoda</taxon>
        <taxon>Hexapoda</taxon>
        <taxon>Insecta</taxon>
        <taxon>Pterygota</taxon>
        <taxon>Neoptera</taxon>
        <taxon>Endopterygota</taxon>
        <taxon>Hymenoptera</taxon>
        <taxon>Apocrita</taxon>
        <taxon>Aculeata</taxon>
        <taxon>Formicoidea</taxon>
        <taxon>Formicidae</taxon>
        <taxon>Myrmicinae</taxon>
        <taxon>Atta</taxon>
    </lineage>
</organism>
<sequence>MSAELADLVPLEDIILAYPIQLTGGIVPYSFHLRKNNKINATRYRGQVASTVIPYISYMLHLTLIAVADPFHLLNAIVLNSMHLLCVVLSQSFELLALILLDIVEHLVDLLGPWSHAHASAAHAPLDASAPVRFTKEKTC</sequence>
<keyword evidence="1" id="KW-0472">Membrane</keyword>
<feature type="transmembrane region" description="Helical" evidence="1">
    <location>
        <begin position="52"/>
        <end position="71"/>
    </location>
</feature>
<proteinExistence type="predicted"/>
<evidence type="ECO:0000256" key="1">
    <source>
        <dbReference type="SAM" id="Phobius"/>
    </source>
</evidence>
<gene>
    <name evidence="2" type="ORF">ALC53_02334</name>
</gene>
<dbReference type="Proteomes" id="UP000078540">
    <property type="component" value="Unassembled WGS sequence"/>
</dbReference>
<accession>A0A195BT16</accession>
<reference evidence="2 3" key="1">
    <citation type="submission" date="2015-09" db="EMBL/GenBank/DDBJ databases">
        <title>Atta colombica WGS genome.</title>
        <authorList>
            <person name="Nygaard S."/>
            <person name="Hu H."/>
            <person name="Boomsma J."/>
            <person name="Zhang G."/>
        </authorList>
    </citation>
    <scope>NUCLEOTIDE SEQUENCE [LARGE SCALE GENOMIC DNA]</scope>
    <source>
        <strain evidence="2">Treedump-2</strain>
        <tissue evidence="2">Whole body</tissue>
    </source>
</reference>